<dbReference type="OrthoDB" id="9800831at2"/>
<proteinExistence type="predicted"/>
<protein>
    <recommendedName>
        <fullName evidence="5">DUF2285 domain-containing protein</fullName>
    </recommendedName>
</protein>
<accession>A0A1E1F0U9</accession>
<evidence type="ECO:0000259" key="2">
    <source>
        <dbReference type="Pfam" id="PF20109"/>
    </source>
</evidence>
<organism evidence="3 4">
    <name type="scientific">Sphingobium cloacae</name>
    <dbReference type="NCBI Taxonomy" id="120107"/>
    <lineage>
        <taxon>Bacteria</taxon>
        <taxon>Pseudomonadati</taxon>
        <taxon>Pseudomonadota</taxon>
        <taxon>Alphaproteobacteria</taxon>
        <taxon>Sphingomonadales</taxon>
        <taxon>Sphingomonadaceae</taxon>
        <taxon>Sphingobium</taxon>
    </lineage>
</organism>
<name>A0A1E1F0U9_9SPHN</name>
<keyword evidence="4" id="KW-1185">Reference proteome</keyword>
<feature type="domain" description="T6SS Transcription factor RovC-like DNA binding" evidence="1">
    <location>
        <begin position="171"/>
        <end position="267"/>
    </location>
</feature>
<dbReference type="AlphaFoldDB" id="A0A1E1F0U9"/>
<evidence type="ECO:0000259" key="1">
    <source>
        <dbReference type="Pfam" id="PF10074"/>
    </source>
</evidence>
<evidence type="ECO:0000313" key="4">
    <source>
        <dbReference type="Proteomes" id="UP000218272"/>
    </source>
</evidence>
<dbReference type="InterPro" id="IPR045465">
    <property type="entry name" value="Trans_reg_dom"/>
</dbReference>
<evidence type="ECO:0008006" key="5">
    <source>
        <dbReference type="Google" id="ProtNLM"/>
    </source>
</evidence>
<dbReference type="KEGG" id="sclo:SCLO_1010410"/>
<dbReference type="RefSeq" id="WP_066521847.1">
    <property type="nucleotide sequence ID" value="NZ_AP017655.1"/>
</dbReference>
<dbReference type="Proteomes" id="UP000218272">
    <property type="component" value="Chromosome SCLO_1"/>
</dbReference>
<feature type="domain" description="Transcriptional regulator-like" evidence="2">
    <location>
        <begin position="12"/>
        <end position="50"/>
    </location>
</feature>
<dbReference type="InterPro" id="IPR018754">
    <property type="entry name" value="RovC-like_DNA-bd"/>
</dbReference>
<reference evidence="3 4" key="1">
    <citation type="submission" date="2016-10" db="EMBL/GenBank/DDBJ databases">
        <title>Complete Genome Sequence of the Nonylphenol-Degrading Bacterium Sphingobium cloacae JCM 10874T.</title>
        <authorList>
            <person name="Ootsuka M."/>
            <person name="Nishizawa T."/>
            <person name="Ohta H."/>
        </authorList>
    </citation>
    <scope>NUCLEOTIDE SEQUENCE [LARGE SCALE GENOMIC DNA]</scope>
    <source>
        <strain evidence="3 4">JCM 10874</strain>
    </source>
</reference>
<sequence length="282" mass="31386">MANLIDGQERLDWRNPASYRPLLDLDRSGWAWEFLRRNPDYRKAVQSLPKPTQERWLMPPLSLISAVGISPEWGCPFAAPPDNDALAAPPFWLASVDPSVLPVAVISPHHTEDAFDVMDLGQVVTVFRDRGGTEHVQIGRPPRPIRLHVETGTVLRGPVALHASLAGCAVQSRLRTLRRLLDLQRRGRQCADHDGPDARGARLAFILQVLDGHDAGASQREIGIALFGKDRVREDWNGYSDYLRSRICRAIKAGQALRDRGYRNLLRGLPSRPAAANDNDVP</sequence>
<gene>
    <name evidence="3" type="ORF">SCLO_1010410</name>
</gene>
<evidence type="ECO:0000313" key="3">
    <source>
        <dbReference type="EMBL" id="BAV64081.1"/>
    </source>
</evidence>
<dbReference type="Pfam" id="PF20109">
    <property type="entry name" value="Trans_reg_dom"/>
    <property type="match status" value="1"/>
</dbReference>
<dbReference type="EMBL" id="AP017655">
    <property type="protein sequence ID" value="BAV64081.1"/>
    <property type="molecule type" value="Genomic_DNA"/>
</dbReference>
<dbReference type="Pfam" id="PF10074">
    <property type="entry name" value="RovC_DNA-bd"/>
    <property type="match status" value="1"/>
</dbReference>